<feature type="region of interest" description="Disordered" evidence="1">
    <location>
        <begin position="148"/>
        <end position="168"/>
    </location>
</feature>
<evidence type="ECO:0000256" key="1">
    <source>
        <dbReference type="SAM" id="MobiDB-lite"/>
    </source>
</evidence>
<evidence type="ECO:0000313" key="2">
    <source>
        <dbReference type="EMBL" id="CAD8240839.1"/>
    </source>
</evidence>
<feature type="region of interest" description="Disordered" evidence="1">
    <location>
        <begin position="245"/>
        <end position="269"/>
    </location>
</feature>
<dbReference type="EMBL" id="HBDY01009930">
    <property type="protein sequence ID" value="CAD8240839.1"/>
    <property type="molecule type" value="Transcribed_RNA"/>
</dbReference>
<name>A0A7R9TPA4_MICPS</name>
<gene>
    <name evidence="2" type="ORF">MPUS1402_LOCUS7446</name>
</gene>
<proteinExistence type="predicted"/>
<dbReference type="AlphaFoldDB" id="A0A7R9TPA4"/>
<feature type="compositionally biased region" description="Basic and acidic residues" evidence="1">
    <location>
        <begin position="245"/>
        <end position="255"/>
    </location>
</feature>
<organism evidence="2">
    <name type="scientific">Micromonas pusilla</name>
    <name type="common">Picoplanktonic green alga</name>
    <name type="synonym">Chromulina pusilla</name>
    <dbReference type="NCBI Taxonomy" id="38833"/>
    <lineage>
        <taxon>Eukaryota</taxon>
        <taxon>Viridiplantae</taxon>
        <taxon>Chlorophyta</taxon>
        <taxon>Mamiellophyceae</taxon>
        <taxon>Mamiellales</taxon>
        <taxon>Mamiellaceae</taxon>
        <taxon>Micromonas</taxon>
    </lineage>
</organism>
<protein>
    <submittedName>
        <fullName evidence="2">Uncharacterized protein</fullName>
    </submittedName>
</protein>
<accession>A0A7R9TPA4</accession>
<sequence>MHHAWHMPYGYTPAAVSRLAFALATMPGPATPKTSRGAWSYEAARAARAATANAVASLASKFSRDRWTRDRAAIEDLALLAWSFAELPRVLEDEHVGHFRAPCRDALKALSKPIIARAEAFNAGEAYATIASYERCYDDISDLKHFPTRDDETETHTSAFAGRTKDDDDGAARRRAVSISERVVADERKVTRDVVAALAPVALAKSDDLDTDMLSAIADACARFKARLPGENETWTWVVVLEKRERDDAKKKSESESDAAASKAKVDADADAEASWQQYLQRVIPTWKGSPV</sequence>
<reference evidence="2" key="1">
    <citation type="submission" date="2021-01" db="EMBL/GenBank/DDBJ databases">
        <authorList>
            <person name="Corre E."/>
            <person name="Pelletier E."/>
            <person name="Niang G."/>
            <person name="Scheremetjew M."/>
            <person name="Finn R."/>
            <person name="Kale V."/>
            <person name="Holt S."/>
            <person name="Cochrane G."/>
            <person name="Meng A."/>
            <person name="Brown T."/>
            <person name="Cohen L."/>
        </authorList>
    </citation>
    <scope>NUCLEOTIDE SEQUENCE</scope>
    <source>
        <strain evidence="2">RCC1614</strain>
    </source>
</reference>